<comment type="pathway">
    <text evidence="2">Protein modification; protein ubiquitination.</text>
</comment>
<evidence type="ECO:0000256" key="9">
    <source>
        <dbReference type="ARBA" id="ARBA00073786"/>
    </source>
</evidence>
<evidence type="ECO:0000256" key="7">
    <source>
        <dbReference type="ARBA" id="ARBA00022786"/>
    </source>
</evidence>
<dbReference type="SUPFAM" id="SSF69572">
    <property type="entry name" value="Activating enzymes of the ubiquitin-like proteins"/>
    <property type="match status" value="2"/>
</dbReference>
<dbReference type="FunFam" id="1.10.10.2660:FF:000001">
    <property type="entry name" value="Ubiquitin-activating enzyme E1 1"/>
    <property type="match status" value="1"/>
</dbReference>
<dbReference type="OrthoDB" id="10252231at2759"/>
<keyword evidence="8 11" id="KW-0067">ATP-binding</keyword>
<accession>A0A420HC00</accession>
<dbReference type="Gene3D" id="1.10.10.2660">
    <property type="entry name" value="Ubiquitin-activating enzyme E1, SCCH domain"/>
    <property type="match status" value="1"/>
</dbReference>
<reference evidence="13 14" key="1">
    <citation type="journal article" date="2018" name="BMC Genomics">
        <title>Comparative genome analyses reveal sequence features reflecting distinct modes of host-adaptation between dicot and monocot powdery mildew.</title>
        <authorList>
            <person name="Wu Y."/>
            <person name="Ma X."/>
            <person name="Pan Z."/>
            <person name="Kale S.D."/>
            <person name="Song Y."/>
            <person name="King H."/>
            <person name="Zhang Q."/>
            <person name="Presley C."/>
            <person name="Deng X."/>
            <person name="Wei C.I."/>
            <person name="Xiao S."/>
        </authorList>
    </citation>
    <scope>NUCLEOTIDE SEQUENCE [LARGE SCALE GENOMIC DNA]</scope>
    <source>
        <strain evidence="13">UMSG2</strain>
    </source>
</reference>
<evidence type="ECO:0000256" key="6">
    <source>
        <dbReference type="ARBA" id="ARBA00022741"/>
    </source>
</evidence>
<dbReference type="InterPro" id="IPR032420">
    <property type="entry name" value="E1_4HB"/>
</dbReference>
<dbReference type="GO" id="GO:0031510">
    <property type="term" value="C:SUMO activating enzyme complex"/>
    <property type="evidence" value="ECO:0007669"/>
    <property type="project" value="TreeGrafter"/>
</dbReference>
<dbReference type="CDD" id="cd01490">
    <property type="entry name" value="Ube1_repeat2"/>
    <property type="match status" value="1"/>
</dbReference>
<dbReference type="Proteomes" id="UP000286134">
    <property type="component" value="Unassembled WGS sequence"/>
</dbReference>
<dbReference type="Gene3D" id="2.40.30.180">
    <property type="entry name" value="Ubiquitin-activating enzyme E1, FCCH domain"/>
    <property type="match status" value="1"/>
</dbReference>
<dbReference type="FunFam" id="3.10.290.60:FF:000002">
    <property type="entry name" value="Ubiquitin-like modifier-activating enzyme 1"/>
    <property type="match status" value="1"/>
</dbReference>
<dbReference type="InterPro" id="IPR018075">
    <property type="entry name" value="UBQ-activ_enz_E1"/>
</dbReference>
<dbReference type="PROSITE" id="PS00865">
    <property type="entry name" value="UBIQUITIN_ACTIVAT_2"/>
    <property type="match status" value="1"/>
</dbReference>
<evidence type="ECO:0000256" key="5">
    <source>
        <dbReference type="ARBA" id="ARBA00022598"/>
    </source>
</evidence>
<comment type="catalytic activity">
    <reaction evidence="1">
        <text>ATP + ubiquitin + [E1 ubiquitin-activating enzyme]-L-cysteine = AMP + diphosphate + S-ubiquitinyl-[E1 ubiquitin-activating enzyme]-L-cysteine.</text>
        <dbReference type="EC" id="6.2.1.45"/>
    </reaction>
</comment>
<keyword evidence="5 11" id="KW-0436">Ligase</keyword>
<keyword evidence="6 11" id="KW-0547">Nucleotide-binding</keyword>
<dbReference type="InterPro" id="IPR000594">
    <property type="entry name" value="ThiF_NAD_FAD-bd"/>
</dbReference>
<evidence type="ECO:0000259" key="12">
    <source>
        <dbReference type="SMART" id="SM00985"/>
    </source>
</evidence>
<feature type="active site" description="Glycyl thioester intermediate" evidence="10">
    <location>
        <position position="607"/>
    </location>
</feature>
<organism evidence="13 14">
    <name type="scientific">Erysiphe neolycopersici</name>
    <dbReference type="NCBI Taxonomy" id="212602"/>
    <lineage>
        <taxon>Eukaryota</taxon>
        <taxon>Fungi</taxon>
        <taxon>Dikarya</taxon>
        <taxon>Ascomycota</taxon>
        <taxon>Pezizomycotina</taxon>
        <taxon>Leotiomycetes</taxon>
        <taxon>Erysiphales</taxon>
        <taxon>Erysiphaceae</taxon>
        <taxon>Erysiphe</taxon>
    </lineage>
</organism>
<dbReference type="Pfam" id="PF16191">
    <property type="entry name" value="E1_4HB"/>
    <property type="match status" value="1"/>
</dbReference>
<dbReference type="CDD" id="cd01491">
    <property type="entry name" value="Ube1_repeat1"/>
    <property type="match status" value="1"/>
</dbReference>
<dbReference type="PANTHER" id="PTHR10953:SF4">
    <property type="entry name" value="UBIQUITIN-ACTIVATING ENZYME E1 C-TERMINAL DOMAIN-CONTAINING PROTEIN"/>
    <property type="match status" value="1"/>
</dbReference>
<dbReference type="InterPro" id="IPR033127">
    <property type="entry name" value="UBQ-activ_enz_E1_Cys_AS"/>
</dbReference>
<dbReference type="Pfam" id="PF00899">
    <property type="entry name" value="ThiF"/>
    <property type="match status" value="1"/>
</dbReference>
<dbReference type="InterPro" id="IPR032418">
    <property type="entry name" value="E1_FCCH"/>
</dbReference>
<dbReference type="InterPro" id="IPR042449">
    <property type="entry name" value="Ub-E1_IAD_1"/>
</dbReference>
<dbReference type="InterPro" id="IPR038252">
    <property type="entry name" value="UBA_E1_C_sf"/>
</dbReference>
<evidence type="ECO:0000256" key="1">
    <source>
        <dbReference type="ARBA" id="ARBA00000488"/>
    </source>
</evidence>
<dbReference type="InterPro" id="IPR045886">
    <property type="entry name" value="ThiF/MoeB/HesA"/>
</dbReference>
<dbReference type="Pfam" id="PF09358">
    <property type="entry name" value="E1_UFD"/>
    <property type="match status" value="1"/>
</dbReference>
<dbReference type="Gene3D" id="3.50.50.80">
    <property type="entry name" value="Ubiquitin-activating enzyme E1, inactive adenylation domain, subdomain 1"/>
    <property type="match status" value="1"/>
</dbReference>
<keyword evidence="14" id="KW-1185">Reference proteome</keyword>
<evidence type="ECO:0000256" key="4">
    <source>
        <dbReference type="ARBA" id="ARBA00012990"/>
    </source>
</evidence>
<comment type="caution">
    <text evidence="13">The sequence shown here is derived from an EMBL/GenBank/DDBJ whole genome shotgun (WGS) entry which is preliminary data.</text>
</comment>
<dbReference type="FunFam" id="2.40.30.180:FF:000001">
    <property type="entry name" value="ubiquitin-like modifier-activating enzyme 1"/>
    <property type="match status" value="1"/>
</dbReference>
<dbReference type="GO" id="GO:0005737">
    <property type="term" value="C:cytoplasm"/>
    <property type="evidence" value="ECO:0007669"/>
    <property type="project" value="TreeGrafter"/>
</dbReference>
<dbReference type="EC" id="6.2.1.45" evidence="4"/>
<feature type="domain" description="Ubiquitin-activating enzyme E1 C-terminal" evidence="12">
    <location>
        <begin position="900"/>
        <end position="1028"/>
    </location>
</feature>
<dbReference type="AlphaFoldDB" id="A0A420HC00"/>
<dbReference type="UniPathway" id="UPA00143"/>
<keyword evidence="7 11" id="KW-0833">Ubl conjugation pathway</keyword>
<evidence type="ECO:0000256" key="10">
    <source>
        <dbReference type="PROSITE-ProRule" id="PRU10132"/>
    </source>
</evidence>
<dbReference type="FunFam" id="3.50.50.80:FF:000001">
    <property type="entry name" value="ubiquitin-like modifier-activating enzyme 1"/>
    <property type="match status" value="1"/>
</dbReference>
<dbReference type="InterPro" id="IPR018965">
    <property type="entry name" value="Ub-activating_enz_E1_C"/>
</dbReference>
<dbReference type="PANTHER" id="PTHR10953">
    <property type="entry name" value="UBIQUITIN-ACTIVATING ENZYME E1"/>
    <property type="match status" value="1"/>
</dbReference>
<dbReference type="GO" id="GO:0005524">
    <property type="term" value="F:ATP binding"/>
    <property type="evidence" value="ECO:0007669"/>
    <property type="project" value="UniProtKB-KW"/>
</dbReference>
<evidence type="ECO:0000256" key="3">
    <source>
        <dbReference type="ARBA" id="ARBA00005673"/>
    </source>
</evidence>
<dbReference type="InterPro" id="IPR019572">
    <property type="entry name" value="UBA_E1_SCCH"/>
</dbReference>
<dbReference type="EMBL" id="MCFK01009380">
    <property type="protein sequence ID" value="RKF54925.1"/>
    <property type="molecule type" value="Genomic_DNA"/>
</dbReference>
<dbReference type="STRING" id="212602.A0A420HC00"/>
<dbReference type="SMART" id="SM00985">
    <property type="entry name" value="UBA_e1_C"/>
    <property type="match status" value="1"/>
</dbReference>
<evidence type="ECO:0000256" key="2">
    <source>
        <dbReference type="ARBA" id="ARBA00004906"/>
    </source>
</evidence>
<name>A0A420HC00_9PEZI</name>
<dbReference type="Pfam" id="PF10585">
    <property type="entry name" value="UBA_E1_SCCH"/>
    <property type="match status" value="1"/>
</dbReference>
<dbReference type="GO" id="GO:0016925">
    <property type="term" value="P:protein sumoylation"/>
    <property type="evidence" value="ECO:0007669"/>
    <property type="project" value="TreeGrafter"/>
</dbReference>
<dbReference type="Gene3D" id="3.40.50.720">
    <property type="entry name" value="NAD(P)-binding Rossmann-like Domain"/>
    <property type="match status" value="1"/>
</dbReference>
<proteinExistence type="inferred from homology"/>
<evidence type="ECO:0000313" key="13">
    <source>
        <dbReference type="EMBL" id="RKF54925.1"/>
    </source>
</evidence>
<evidence type="ECO:0000256" key="8">
    <source>
        <dbReference type="ARBA" id="ARBA00022840"/>
    </source>
</evidence>
<dbReference type="GO" id="GO:0019948">
    <property type="term" value="F:SUMO activating enzyme activity"/>
    <property type="evidence" value="ECO:0007669"/>
    <property type="project" value="TreeGrafter"/>
</dbReference>
<evidence type="ECO:0000256" key="11">
    <source>
        <dbReference type="RuleBase" id="RU000519"/>
    </source>
</evidence>
<dbReference type="Gene3D" id="3.10.290.60">
    <property type="entry name" value="Ubiquitin-activating enzyme E1, UFD domain"/>
    <property type="match status" value="1"/>
</dbReference>
<evidence type="ECO:0000313" key="14">
    <source>
        <dbReference type="Proteomes" id="UP000286134"/>
    </source>
</evidence>
<dbReference type="Pfam" id="PF16190">
    <property type="entry name" value="E1_FCCH"/>
    <property type="match status" value="1"/>
</dbReference>
<dbReference type="Gene3D" id="3.40.50.12550">
    <property type="entry name" value="Ubiquitin-activating enzyme E1, inactive adenylation domain, subdomain 2"/>
    <property type="match status" value="1"/>
</dbReference>
<dbReference type="InterPro" id="IPR000011">
    <property type="entry name" value="UBQ/SUMO-activ_enz_E1-like"/>
</dbReference>
<comment type="similarity">
    <text evidence="3 11">Belongs to the ubiquitin-activating E1 family.</text>
</comment>
<dbReference type="FunFam" id="3.40.50.12550:FF:000001">
    <property type="entry name" value="Ubiquitin-activating enzyme E1 1"/>
    <property type="match status" value="1"/>
</dbReference>
<dbReference type="InterPro" id="IPR042063">
    <property type="entry name" value="Ubi_acti_E1_SCCH"/>
</dbReference>
<sequence length="1033" mass="115582">MMSEASNLEHKVKMEIDESPEERTVIDESLYSRQLYVLGHEAMKRMSASNVLIVGLKGLGVEIAKNIALAGVKSLTLYDPLPVTIADLSSQFFLKSDDIGKPRDNITAQRVSELNAYTPVKIHRTSCLVSDLSQFDPYQVVILTDTPLKDQLIISQYLHEKGIYLVVTETFGLFGYIFCDFGSNFQVVDPTGEAPVSGIVAGIDENGLVSALDETMHGLEDGDYVTFTELVGLEGLNSTEPRKVTVKGPYTFSIGDISGLGQYEKGGIFTQVKMPKSINFKPLSKSIKAPEFLISDWAKFDRPQQLHIGIQAIHRFVEKNQRLPKPMNEEDSLIVIGSAKELAAQEKLDIEIDEKLLRELSFQAQGDLCPMKAFFGGLAAQEVLKAVSGKFSPIEQWLYFDSLESLPQNSPRTEELCKPLNSRYDGQIAVFGREFLEKISKTNQFLVGAGAIGCEVLKNWAMIGLGTGPQTQISVTDMDSIEKSNLNRQFLFRPKDVGQHKSDCAAAAAQAMNPDLSGHIIALRDRVGVDTEHVFDESFWTTLHGVTNALDNVDARRYVDQRCVFFQKPLLESGTLGTKGNTQVVIPRVTESYSNSQDPPEQSFPMCTLRSFPNKIEHTIAWARELFESYFVKPAEAVNLFLTQPDYLETTLKQNGNEKATLETIRDFLVEERPLSVEDCIKWARLQFERQYNNAIQQLLFNFPKDCNTSSGLPFWSGPKRAPDALKFDPNNEFHWNFIVSAANLHAYNYGINTKMLDKAIIDKVLDNMIIPEFSPSSKIKIQADDNEPDPNVTTTIYNDDDEISAIIKTLPDPKNLAGFKLTPVEFEKDDDTNFHIDFITAASNLRAENYKIELADRHKTKFIAGKIIPAIATTTALVAGLVILELYKVIDGKTDIEQYKNGFINLALPFFGFSEPVASPKSVYKSRDGDVTIDKIWDRFEIDDITLQELISYMDKKGLQVSMLSSGVSLLYASFLPPKKLKDRYQLKLSELVTQISKKPIPAHQKSIIFEVVVEDQAGEDVEAPFITVKMS</sequence>
<dbReference type="InterPro" id="IPR042302">
    <property type="entry name" value="E1_FCCH_sf"/>
</dbReference>
<dbReference type="InterPro" id="IPR035985">
    <property type="entry name" value="Ubiquitin-activating_enz"/>
</dbReference>
<dbReference type="NCBIfam" id="TIGR01408">
    <property type="entry name" value="Ube1"/>
    <property type="match status" value="1"/>
</dbReference>
<gene>
    <name evidence="13" type="ORF">OnM2_093017</name>
</gene>
<protein>
    <recommendedName>
        <fullName evidence="9">Ubiquitin-activating enzyme E1 1</fullName>
        <ecNumber evidence="4">6.2.1.45</ecNumber>
    </recommendedName>
</protein>
<dbReference type="PRINTS" id="PR01849">
    <property type="entry name" value="UBIQUITINACT"/>
</dbReference>
<dbReference type="FunFam" id="3.40.50.720:FF:000015">
    <property type="entry name" value="Ubiquitin-activating enzyme E1 1"/>
    <property type="match status" value="1"/>
</dbReference>
<dbReference type="GO" id="GO:0004839">
    <property type="term" value="F:ubiquitin activating enzyme activity"/>
    <property type="evidence" value="ECO:0007669"/>
    <property type="project" value="UniProtKB-EC"/>
</dbReference>